<dbReference type="InterPro" id="IPR017441">
    <property type="entry name" value="Protein_kinase_ATP_BS"/>
</dbReference>
<feature type="domain" description="Protein kinase" evidence="17">
    <location>
        <begin position="68"/>
        <end position="326"/>
    </location>
</feature>
<evidence type="ECO:0000256" key="1">
    <source>
        <dbReference type="ARBA" id="ARBA00004251"/>
    </source>
</evidence>
<dbReference type="CDD" id="cd14066">
    <property type="entry name" value="STKc_IRAK"/>
    <property type="match status" value="1"/>
</dbReference>
<dbReference type="GO" id="GO:0005886">
    <property type="term" value="C:plasma membrane"/>
    <property type="evidence" value="ECO:0007669"/>
    <property type="project" value="UniProtKB-SubCell"/>
</dbReference>
<keyword evidence="19" id="KW-1185">Reference proteome</keyword>
<organism evidence="18 19">
    <name type="scientific">Lactuca sativa</name>
    <name type="common">Garden lettuce</name>
    <dbReference type="NCBI Taxonomy" id="4236"/>
    <lineage>
        <taxon>Eukaryota</taxon>
        <taxon>Viridiplantae</taxon>
        <taxon>Streptophyta</taxon>
        <taxon>Embryophyta</taxon>
        <taxon>Tracheophyta</taxon>
        <taxon>Spermatophyta</taxon>
        <taxon>Magnoliopsida</taxon>
        <taxon>eudicotyledons</taxon>
        <taxon>Gunneridae</taxon>
        <taxon>Pentapetalae</taxon>
        <taxon>asterids</taxon>
        <taxon>campanulids</taxon>
        <taxon>Asterales</taxon>
        <taxon>Asteraceae</taxon>
        <taxon>Cichorioideae</taxon>
        <taxon>Cichorieae</taxon>
        <taxon>Lactucinae</taxon>
        <taxon>Lactuca</taxon>
    </lineage>
</organism>
<feature type="binding site" evidence="16">
    <location>
        <position position="99"/>
    </location>
    <ligand>
        <name>ATP</name>
        <dbReference type="ChEBI" id="CHEBI:30616"/>
    </ligand>
</feature>
<keyword evidence="6" id="KW-0808">Transferase</keyword>
<keyword evidence="15" id="KW-0325">Glycoprotein</keyword>
<evidence type="ECO:0000256" key="2">
    <source>
        <dbReference type="ARBA" id="ARBA00008536"/>
    </source>
</evidence>
<name>A0A9R1X4N1_LACSA</name>
<keyword evidence="8" id="KW-0732">Signal</keyword>
<dbReference type="InterPro" id="IPR008271">
    <property type="entry name" value="Ser/Thr_kinase_AS"/>
</dbReference>
<evidence type="ECO:0000256" key="4">
    <source>
        <dbReference type="ARBA" id="ARBA00022475"/>
    </source>
</evidence>
<dbReference type="PROSITE" id="PS00107">
    <property type="entry name" value="PROTEIN_KINASE_ATP"/>
    <property type="match status" value="1"/>
</dbReference>
<evidence type="ECO:0000256" key="16">
    <source>
        <dbReference type="PROSITE-ProRule" id="PRU10141"/>
    </source>
</evidence>
<dbReference type="GO" id="GO:0005524">
    <property type="term" value="F:ATP binding"/>
    <property type="evidence" value="ECO:0007669"/>
    <property type="project" value="UniProtKB-UniRule"/>
</dbReference>
<dbReference type="Gene3D" id="1.10.510.10">
    <property type="entry name" value="Transferase(Phosphotransferase) domain 1"/>
    <property type="match status" value="2"/>
</dbReference>
<evidence type="ECO:0000313" key="19">
    <source>
        <dbReference type="Proteomes" id="UP000235145"/>
    </source>
</evidence>
<dbReference type="Gene3D" id="3.30.200.20">
    <property type="entry name" value="Phosphorylase Kinase, domain 1"/>
    <property type="match status" value="2"/>
</dbReference>
<evidence type="ECO:0000256" key="5">
    <source>
        <dbReference type="ARBA" id="ARBA00022527"/>
    </source>
</evidence>
<sequence>MIGKNKWNSEPSGKPQVSVEIDSEALNREATQKTLGTSLMDTDSLFTLPDQTCQRFTLSEIQLATNNFDETLVIGRGGFGNVYKCDLSKIGSVSQVAVKRLHAMSNQGGHEFEAEVKLLSKLRHANLVSLVGYCIEGKEMALVYEFMPNGTLKDHLCKADCTLSWSQRLKICIGAARGLDYLHTGTSTQNGVIHRDVKTSNILLDANFAAKISDFGLAKVGRIDQTQTYVSTNVKGTFGYMDPCYFYTGNLTRKSDVYAFGVVLFEVLSGRQAVDSTLDEEQWGLAAWAQDQIKEGKYNQIIDRRLMGQISKKMLEGVCKLSKSLFTYPTKKAPYNGRGRVDMILDNAVGRKSVMPDEVVGKQSSTPDHAESRKSMMLDGEVAGTYEMPDGTVGRRSDFSGLNLQLSNNRSVRHFTYTEVVRATNNFKHTEHSSSLNELIYKGWVDERTYAPTKYGVGLTIYVRKKYIETWKLELELEDFNHPNLVKLLGYCSQWGEFYCLYELVRDTTCLDKYLFIEPGSTSLPWVLRLKIAVGAAKGLAFLHRRKHPAYSQFKTNHILVDMDFNARLSDFEVENLYATKERFGYVLDGLAGIFSSLPEDGAGVKSEISAFGVVLLEILTGMKLYDEKSPSGKQNLVEWATIFLANEFKLGLILDPQLLHNGYPPNGAFKLAQLVINCLQSTQTGCPSMKEIVQVDCASVKLQIGSLVRLSPSSLQQMIEYFTLGNNAKRKQRHNQFTYVAHRIKNTGYANG</sequence>
<dbReference type="Proteomes" id="UP000235145">
    <property type="component" value="Unassembled WGS sequence"/>
</dbReference>
<dbReference type="InterPro" id="IPR000719">
    <property type="entry name" value="Prot_kinase_dom"/>
</dbReference>
<evidence type="ECO:0000256" key="15">
    <source>
        <dbReference type="ARBA" id="ARBA00023180"/>
    </source>
</evidence>
<keyword evidence="11 16" id="KW-0067">ATP-binding</keyword>
<keyword evidence="12" id="KW-1133">Transmembrane helix</keyword>
<evidence type="ECO:0000256" key="11">
    <source>
        <dbReference type="ARBA" id="ARBA00022840"/>
    </source>
</evidence>
<evidence type="ECO:0000256" key="12">
    <source>
        <dbReference type="ARBA" id="ARBA00022989"/>
    </source>
</evidence>
<dbReference type="InterPro" id="IPR011009">
    <property type="entry name" value="Kinase-like_dom_sf"/>
</dbReference>
<accession>A0A9R1X4N1</accession>
<reference evidence="18 19" key="1">
    <citation type="journal article" date="2017" name="Nat. Commun.">
        <title>Genome assembly with in vitro proximity ligation data and whole-genome triplication in lettuce.</title>
        <authorList>
            <person name="Reyes-Chin-Wo S."/>
            <person name="Wang Z."/>
            <person name="Yang X."/>
            <person name="Kozik A."/>
            <person name="Arikit S."/>
            <person name="Song C."/>
            <person name="Xia L."/>
            <person name="Froenicke L."/>
            <person name="Lavelle D.O."/>
            <person name="Truco M.J."/>
            <person name="Xia R."/>
            <person name="Zhu S."/>
            <person name="Xu C."/>
            <person name="Xu H."/>
            <person name="Xu X."/>
            <person name="Cox K."/>
            <person name="Korf I."/>
            <person name="Meyers B.C."/>
            <person name="Michelmore R.W."/>
        </authorList>
    </citation>
    <scope>NUCLEOTIDE SEQUENCE [LARGE SCALE GENOMIC DNA]</scope>
    <source>
        <strain evidence="19">cv. Salinas</strain>
        <tissue evidence="18">Seedlings</tissue>
    </source>
</reference>
<comment type="similarity">
    <text evidence="2">In the N-terminal section; belongs to the leguminous lectin family.</text>
</comment>
<evidence type="ECO:0000256" key="7">
    <source>
        <dbReference type="ARBA" id="ARBA00022692"/>
    </source>
</evidence>
<protein>
    <recommendedName>
        <fullName evidence="17">Protein kinase domain-containing protein</fullName>
    </recommendedName>
</protein>
<evidence type="ECO:0000256" key="8">
    <source>
        <dbReference type="ARBA" id="ARBA00022729"/>
    </source>
</evidence>
<evidence type="ECO:0000256" key="14">
    <source>
        <dbReference type="ARBA" id="ARBA00023170"/>
    </source>
</evidence>
<dbReference type="FunFam" id="3.30.200.20:FF:000039">
    <property type="entry name" value="receptor-like protein kinase FERONIA"/>
    <property type="match status" value="1"/>
</dbReference>
<dbReference type="AlphaFoldDB" id="A0A9R1X4N1"/>
<dbReference type="PANTHER" id="PTHR45621">
    <property type="entry name" value="OS01G0588500 PROTEIN-RELATED"/>
    <property type="match status" value="1"/>
</dbReference>
<dbReference type="PROSITE" id="PS50011">
    <property type="entry name" value="PROTEIN_KINASE_DOM"/>
    <property type="match status" value="2"/>
</dbReference>
<comment type="caution">
    <text evidence="18">The sequence shown here is derived from an EMBL/GenBank/DDBJ whole genome shotgun (WGS) entry which is preliminary data.</text>
</comment>
<evidence type="ECO:0000256" key="13">
    <source>
        <dbReference type="ARBA" id="ARBA00023136"/>
    </source>
</evidence>
<dbReference type="Pfam" id="PF07714">
    <property type="entry name" value="PK_Tyr_Ser-Thr"/>
    <property type="match status" value="2"/>
</dbReference>
<keyword evidence="14" id="KW-0675">Receptor</keyword>
<dbReference type="PROSITE" id="PS00108">
    <property type="entry name" value="PROTEIN_KINASE_ST"/>
    <property type="match status" value="1"/>
</dbReference>
<keyword evidence="13" id="KW-0472">Membrane</keyword>
<dbReference type="GO" id="GO:0004674">
    <property type="term" value="F:protein serine/threonine kinase activity"/>
    <property type="evidence" value="ECO:0007669"/>
    <property type="project" value="UniProtKB-KW"/>
</dbReference>
<keyword evidence="9 16" id="KW-0547">Nucleotide-binding</keyword>
<dbReference type="InterPro" id="IPR001245">
    <property type="entry name" value="Ser-Thr/Tyr_kinase_cat_dom"/>
</dbReference>
<dbReference type="SMART" id="SM00220">
    <property type="entry name" value="S_TKc"/>
    <property type="match status" value="1"/>
</dbReference>
<keyword evidence="10" id="KW-0418">Kinase</keyword>
<dbReference type="EMBL" id="NBSK02000007">
    <property type="protein sequence ID" value="KAJ0198414.1"/>
    <property type="molecule type" value="Genomic_DNA"/>
</dbReference>
<dbReference type="FunFam" id="1.10.510.10:FF:000240">
    <property type="entry name" value="Lectin-domain containing receptor kinase A4.3"/>
    <property type="match status" value="1"/>
</dbReference>
<feature type="domain" description="Protein kinase" evidence="17">
    <location>
        <begin position="406"/>
        <end position="703"/>
    </location>
</feature>
<evidence type="ECO:0000256" key="6">
    <source>
        <dbReference type="ARBA" id="ARBA00022679"/>
    </source>
</evidence>
<keyword evidence="5" id="KW-0723">Serine/threonine-protein kinase</keyword>
<evidence type="ECO:0000256" key="10">
    <source>
        <dbReference type="ARBA" id="ARBA00022777"/>
    </source>
</evidence>
<evidence type="ECO:0000256" key="3">
    <source>
        <dbReference type="ARBA" id="ARBA00010217"/>
    </source>
</evidence>
<dbReference type="GO" id="GO:0002229">
    <property type="term" value="P:defense response to oomycetes"/>
    <property type="evidence" value="ECO:0007669"/>
    <property type="project" value="UniProtKB-ARBA"/>
</dbReference>
<gene>
    <name evidence="18" type="ORF">LSAT_V11C700366990</name>
</gene>
<dbReference type="SUPFAM" id="SSF56112">
    <property type="entry name" value="Protein kinase-like (PK-like)"/>
    <property type="match status" value="2"/>
</dbReference>
<evidence type="ECO:0000259" key="17">
    <source>
        <dbReference type="PROSITE" id="PS50011"/>
    </source>
</evidence>
<comment type="similarity">
    <text evidence="3">In the C-terminal section; belongs to the protein kinase superfamily. Ser/Thr protein kinase family.</text>
</comment>
<keyword evidence="4" id="KW-1003">Cell membrane</keyword>
<evidence type="ECO:0000256" key="9">
    <source>
        <dbReference type="ARBA" id="ARBA00022741"/>
    </source>
</evidence>
<evidence type="ECO:0000313" key="18">
    <source>
        <dbReference type="EMBL" id="KAJ0198414.1"/>
    </source>
</evidence>
<keyword evidence="7" id="KW-0812">Transmembrane</keyword>
<proteinExistence type="inferred from homology"/>
<dbReference type="InterPro" id="IPR050823">
    <property type="entry name" value="Plant_Ser_Thr_Prot_Kinase"/>
</dbReference>
<comment type="subcellular location">
    <subcellularLocation>
        <location evidence="1">Cell membrane</location>
        <topology evidence="1">Single-pass type I membrane protein</topology>
    </subcellularLocation>
</comment>